<dbReference type="SUPFAM" id="SSF63380">
    <property type="entry name" value="Riboflavin synthase domain-like"/>
    <property type="match status" value="1"/>
</dbReference>
<dbReference type="InterPro" id="IPR036010">
    <property type="entry name" value="2Fe-2S_ferredoxin-like_sf"/>
</dbReference>
<dbReference type="SUPFAM" id="SSF52343">
    <property type="entry name" value="Ferredoxin reductase-like, C-terminal NADP-linked domain"/>
    <property type="match status" value="1"/>
</dbReference>
<keyword evidence="2" id="KW-0285">Flavoprotein</keyword>
<dbReference type="Pfam" id="PF22290">
    <property type="entry name" value="DmmA-like_N"/>
    <property type="match status" value="1"/>
</dbReference>
<dbReference type="Gene3D" id="3.10.20.30">
    <property type="match status" value="1"/>
</dbReference>
<keyword evidence="8" id="KW-0411">Iron-sulfur</keyword>
<evidence type="ECO:0000256" key="1">
    <source>
        <dbReference type="ARBA" id="ARBA00001917"/>
    </source>
</evidence>
<dbReference type="CDD" id="cd06185">
    <property type="entry name" value="PDR_like"/>
    <property type="match status" value="1"/>
</dbReference>
<keyword evidence="3" id="KW-0288">FMN</keyword>
<dbReference type="PROSITE" id="PS51085">
    <property type="entry name" value="2FE2S_FER_2"/>
    <property type="match status" value="1"/>
</dbReference>
<evidence type="ECO:0000256" key="5">
    <source>
        <dbReference type="ARBA" id="ARBA00022723"/>
    </source>
</evidence>
<dbReference type="AlphaFoldDB" id="A0AB73INF7"/>
<feature type="domain" description="FAD-binding FR-type" evidence="10">
    <location>
        <begin position="3"/>
        <end position="105"/>
    </location>
</feature>
<dbReference type="InterPro" id="IPR017927">
    <property type="entry name" value="FAD-bd_FR_type"/>
</dbReference>
<dbReference type="GO" id="GO:0051537">
    <property type="term" value="F:2 iron, 2 sulfur cluster binding"/>
    <property type="evidence" value="ECO:0007669"/>
    <property type="project" value="UniProtKB-KW"/>
</dbReference>
<dbReference type="GO" id="GO:0046872">
    <property type="term" value="F:metal ion binding"/>
    <property type="evidence" value="ECO:0007669"/>
    <property type="project" value="UniProtKB-KW"/>
</dbReference>
<dbReference type="InterPro" id="IPR050415">
    <property type="entry name" value="MRET"/>
</dbReference>
<dbReference type="InterPro" id="IPR054582">
    <property type="entry name" value="DmmA-like_N"/>
</dbReference>
<dbReference type="SUPFAM" id="SSF54292">
    <property type="entry name" value="2Fe-2S ferredoxin-like"/>
    <property type="match status" value="1"/>
</dbReference>
<evidence type="ECO:0000256" key="4">
    <source>
        <dbReference type="ARBA" id="ARBA00022714"/>
    </source>
</evidence>
<dbReference type="InterPro" id="IPR012675">
    <property type="entry name" value="Beta-grasp_dom_sf"/>
</dbReference>
<dbReference type="PANTHER" id="PTHR47354:SF1">
    <property type="entry name" value="CARNITINE MONOOXYGENASE REDUCTASE SUBUNIT"/>
    <property type="match status" value="1"/>
</dbReference>
<dbReference type="Proteomes" id="UP001229486">
    <property type="component" value="Unassembled WGS sequence"/>
</dbReference>
<name>A0AB73INF7_9BURK</name>
<gene>
    <name evidence="11" type="ORF">J2793_007013</name>
</gene>
<accession>A0AB73INF7</accession>
<dbReference type="EMBL" id="JAURTK010000022">
    <property type="protein sequence ID" value="MDP9651538.1"/>
    <property type="molecule type" value="Genomic_DNA"/>
</dbReference>
<evidence type="ECO:0000313" key="12">
    <source>
        <dbReference type="Proteomes" id="UP001229486"/>
    </source>
</evidence>
<comment type="caution">
    <text evidence="11">The sequence shown here is derived from an EMBL/GenBank/DDBJ whole genome shotgun (WGS) entry which is preliminary data.</text>
</comment>
<keyword evidence="7" id="KW-0408">Iron</keyword>
<evidence type="ECO:0000256" key="3">
    <source>
        <dbReference type="ARBA" id="ARBA00022643"/>
    </source>
</evidence>
<dbReference type="Gene3D" id="2.40.30.10">
    <property type="entry name" value="Translation factors"/>
    <property type="match status" value="1"/>
</dbReference>
<evidence type="ECO:0000256" key="7">
    <source>
        <dbReference type="ARBA" id="ARBA00023004"/>
    </source>
</evidence>
<dbReference type="InterPro" id="IPR006058">
    <property type="entry name" value="2Fe2S_fd_BS"/>
</dbReference>
<reference evidence="11" key="1">
    <citation type="submission" date="2023-07" db="EMBL/GenBank/DDBJ databases">
        <title>Sorghum-associated microbial communities from plants grown in Nebraska, USA.</title>
        <authorList>
            <person name="Schachtman D."/>
        </authorList>
    </citation>
    <scope>NUCLEOTIDE SEQUENCE</scope>
    <source>
        <strain evidence="11">DS1061</strain>
    </source>
</reference>
<evidence type="ECO:0000256" key="6">
    <source>
        <dbReference type="ARBA" id="ARBA00023002"/>
    </source>
</evidence>
<comment type="cofactor">
    <cofactor evidence="1">
        <name>FMN</name>
        <dbReference type="ChEBI" id="CHEBI:58210"/>
    </cofactor>
</comment>
<dbReference type="GO" id="GO:0018489">
    <property type="term" value="F:vanillate monooxygenase activity"/>
    <property type="evidence" value="ECO:0007669"/>
    <property type="project" value="UniProtKB-EC"/>
</dbReference>
<dbReference type="Gene3D" id="3.40.50.80">
    <property type="entry name" value="Nucleotide-binding domain of ferredoxin-NADP reductase (FNR) module"/>
    <property type="match status" value="1"/>
</dbReference>
<dbReference type="RefSeq" id="WP_392396120.1">
    <property type="nucleotide sequence ID" value="NZ_JAURTK010000022.1"/>
</dbReference>
<keyword evidence="6 11" id="KW-0560">Oxidoreductase</keyword>
<dbReference type="PROSITE" id="PS51384">
    <property type="entry name" value="FAD_FR"/>
    <property type="match status" value="1"/>
</dbReference>
<protein>
    <submittedName>
        <fullName evidence="11">Vanillate O-demethylase ferredoxin subunit</fullName>
        <ecNumber evidence="11">1.14.13.82</ecNumber>
    </submittedName>
</protein>
<dbReference type="EC" id="1.14.13.82" evidence="11"/>
<sequence length="325" mass="35097">MNGATLTVEVVRKWDEAHGICGFQLRRPDRAPLPGFDAGAHIDVHLPGGLIRQYSLCGNPARNDCYEIAVLRDVKGRGGSMVMHDRVHQGDLIRIGTPRNHFPVDARAPHHLLLAGGIGVTPILAMAEHLAARNASFDMHYCTRSRERAAFVERLAASAFRERVQIHFDDAAAHQAFDIAAAIAAATAQTHLYVCGPRGFMESVLAEARLQGWADHRLHHEFFSSASAAANADACEESSFLVRIASSGVLVQVPAGCTVVESLAQHGVDVLTSCGQGVCGTCVTRVLSGEPDHRDSYLTDEEKAAGEYFLPCCSRSRSPVLVLDL</sequence>
<dbReference type="PRINTS" id="PR00409">
    <property type="entry name" value="PHDIOXRDTASE"/>
</dbReference>
<dbReference type="InterPro" id="IPR017938">
    <property type="entry name" value="Riboflavin_synthase-like_b-brl"/>
</dbReference>
<evidence type="ECO:0000313" key="11">
    <source>
        <dbReference type="EMBL" id="MDP9651538.1"/>
    </source>
</evidence>
<organism evidence="11 12">
    <name type="scientific">Paraburkholderia caledonica</name>
    <dbReference type="NCBI Taxonomy" id="134536"/>
    <lineage>
        <taxon>Bacteria</taxon>
        <taxon>Pseudomonadati</taxon>
        <taxon>Pseudomonadota</taxon>
        <taxon>Betaproteobacteria</taxon>
        <taxon>Burkholderiales</taxon>
        <taxon>Burkholderiaceae</taxon>
        <taxon>Paraburkholderia</taxon>
    </lineage>
</organism>
<dbReference type="InterPro" id="IPR039261">
    <property type="entry name" value="FNR_nucleotide-bd"/>
</dbReference>
<dbReference type="CDD" id="cd00207">
    <property type="entry name" value="fer2"/>
    <property type="match status" value="1"/>
</dbReference>
<feature type="domain" description="2Fe-2S ferredoxin-type" evidence="9">
    <location>
        <begin position="240"/>
        <end position="325"/>
    </location>
</feature>
<keyword evidence="5" id="KW-0479">Metal-binding</keyword>
<evidence type="ECO:0000259" key="9">
    <source>
        <dbReference type="PROSITE" id="PS51085"/>
    </source>
</evidence>
<proteinExistence type="predicted"/>
<dbReference type="InterPro" id="IPR001041">
    <property type="entry name" value="2Fe-2S_ferredoxin-type"/>
</dbReference>
<dbReference type="PANTHER" id="PTHR47354">
    <property type="entry name" value="NADH OXIDOREDUCTASE HCR"/>
    <property type="match status" value="1"/>
</dbReference>
<evidence type="ECO:0000259" key="10">
    <source>
        <dbReference type="PROSITE" id="PS51384"/>
    </source>
</evidence>
<evidence type="ECO:0000256" key="2">
    <source>
        <dbReference type="ARBA" id="ARBA00022630"/>
    </source>
</evidence>
<keyword evidence="4" id="KW-0001">2Fe-2S</keyword>
<dbReference type="Pfam" id="PF00111">
    <property type="entry name" value="Fer2"/>
    <property type="match status" value="1"/>
</dbReference>
<evidence type="ECO:0000256" key="8">
    <source>
        <dbReference type="ARBA" id="ARBA00023014"/>
    </source>
</evidence>
<dbReference type="PROSITE" id="PS00197">
    <property type="entry name" value="2FE2S_FER_1"/>
    <property type="match status" value="1"/>
</dbReference>